<name>A0AAV3NXS9_LITER</name>
<organism evidence="2 3">
    <name type="scientific">Lithospermum erythrorhizon</name>
    <name type="common">Purple gromwell</name>
    <name type="synonym">Lithospermum officinale var. erythrorhizon</name>
    <dbReference type="NCBI Taxonomy" id="34254"/>
    <lineage>
        <taxon>Eukaryota</taxon>
        <taxon>Viridiplantae</taxon>
        <taxon>Streptophyta</taxon>
        <taxon>Embryophyta</taxon>
        <taxon>Tracheophyta</taxon>
        <taxon>Spermatophyta</taxon>
        <taxon>Magnoliopsida</taxon>
        <taxon>eudicotyledons</taxon>
        <taxon>Gunneridae</taxon>
        <taxon>Pentapetalae</taxon>
        <taxon>asterids</taxon>
        <taxon>lamiids</taxon>
        <taxon>Boraginales</taxon>
        <taxon>Boraginaceae</taxon>
        <taxon>Boraginoideae</taxon>
        <taxon>Lithospermeae</taxon>
        <taxon>Lithospermum</taxon>
    </lineage>
</organism>
<dbReference type="Proteomes" id="UP001454036">
    <property type="component" value="Unassembled WGS sequence"/>
</dbReference>
<reference evidence="2 3" key="1">
    <citation type="submission" date="2024-01" db="EMBL/GenBank/DDBJ databases">
        <title>The complete chloroplast genome sequence of Lithospermum erythrorhizon: insights into the phylogenetic relationship among Boraginaceae species and the maternal lineages of purple gromwells.</title>
        <authorList>
            <person name="Okada T."/>
            <person name="Watanabe K."/>
        </authorList>
    </citation>
    <scope>NUCLEOTIDE SEQUENCE [LARGE SCALE GENOMIC DNA]</scope>
</reference>
<sequence>MILLFPQHPEVQKGKDGPGKYAKTLTITDKLMIGKHAVDVQIKSIERSEAVPKGEATGLLVKDYEEEQQKLEDEIQLKKGRVVELQAKIQTLKTTLQYVVNDPASDATDDPAEISQSHV</sequence>
<feature type="coiled-coil region" evidence="1">
    <location>
        <begin position="61"/>
        <end position="88"/>
    </location>
</feature>
<accession>A0AAV3NXS9</accession>
<dbReference type="EMBL" id="BAABME010000408">
    <property type="protein sequence ID" value="GAA0142527.1"/>
    <property type="molecule type" value="Genomic_DNA"/>
</dbReference>
<dbReference type="AlphaFoldDB" id="A0AAV3NXS9"/>
<evidence type="ECO:0000313" key="3">
    <source>
        <dbReference type="Proteomes" id="UP001454036"/>
    </source>
</evidence>
<gene>
    <name evidence="2" type="ORF">LIER_03407</name>
</gene>
<evidence type="ECO:0000313" key="2">
    <source>
        <dbReference type="EMBL" id="GAA0142527.1"/>
    </source>
</evidence>
<comment type="caution">
    <text evidence="2">The sequence shown here is derived from an EMBL/GenBank/DDBJ whole genome shotgun (WGS) entry which is preliminary data.</text>
</comment>
<proteinExistence type="predicted"/>
<keyword evidence="1" id="KW-0175">Coiled coil</keyword>
<protein>
    <submittedName>
        <fullName evidence="2">Uncharacterized protein</fullName>
    </submittedName>
</protein>
<keyword evidence="3" id="KW-1185">Reference proteome</keyword>
<evidence type="ECO:0000256" key="1">
    <source>
        <dbReference type="SAM" id="Coils"/>
    </source>
</evidence>